<proteinExistence type="inferred from homology"/>
<evidence type="ECO:0000256" key="6">
    <source>
        <dbReference type="ARBA" id="ARBA00023098"/>
    </source>
</evidence>
<dbReference type="PANTHER" id="PTHR30309">
    <property type="entry name" value="INNER MEMBRANE PROTEIN YGIH"/>
    <property type="match status" value="1"/>
</dbReference>
<dbReference type="GO" id="GO:0043772">
    <property type="term" value="F:acyl-phosphate glycerol-3-phosphate acyltransferase activity"/>
    <property type="evidence" value="ECO:0007669"/>
    <property type="project" value="UniProtKB-UniRule"/>
</dbReference>
<dbReference type="HAMAP" id="MF_01043">
    <property type="entry name" value="PlsY"/>
    <property type="match status" value="1"/>
</dbReference>
<feature type="transmembrane region" description="Helical" evidence="10">
    <location>
        <begin position="81"/>
        <end position="100"/>
    </location>
</feature>
<comment type="catalytic activity">
    <reaction evidence="10">
        <text>an acyl phosphate + sn-glycerol 3-phosphate = a 1-acyl-sn-glycero-3-phosphate + phosphate</text>
        <dbReference type="Rhea" id="RHEA:34075"/>
        <dbReference type="ChEBI" id="CHEBI:43474"/>
        <dbReference type="ChEBI" id="CHEBI:57597"/>
        <dbReference type="ChEBI" id="CHEBI:57970"/>
        <dbReference type="ChEBI" id="CHEBI:59918"/>
        <dbReference type="EC" id="2.3.1.275"/>
    </reaction>
</comment>
<dbReference type="OrthoDB" id="9777124at2"/>
<dbReference type="NCBIfam" id="TIGR00023">
    <property type="entry name" value="glycerol-3-phosphate 1-O-acyltransferase PlsY"/>
    <property type="match status" value="1"/>
</dbReference>
<keyword evidence="3 10" id="KW-0808">Transferase</keyword>
<dbReference type="EC" id="2.3.1.275" evidence="10"/>
<keyword evidence="5 10" id="KW-1133">Transmembrane helix</keyword>
<evidence type="ECO:0000256" key="8">
    <source>
        <dbReference type="ARBA" id="ARBA00023209"/>
    </source>
</evidence>
<sequence>MFETILMFVLAYLLGSLVPGYWLGKYVYHKDIRNEGSGNIGTTNAFRILGPVPGSIVLLLDMFKGTLAGLLPLFFHSSINPMLVGLAAILGHTFSVWIGFKGGKAVATSAGVLLAYNPIFFFMVWGVFLVILSLSSMVSVASMIGFSFATIMSIFYYHDPILAIVAVALTAFVFYRHRNNLSRIIHGQESTIPFGWYYYRHHKD</sequence>
<dbReference type="AlphaFoldDB" id="A0A2U1DFI9"/>
<evidence type="ECO:0000256" key="5">
    <source>
        <dbReference type="ARBA" id="ARBA00022989"/>
    </source>
</evidence>
<dbReference type="Proteomes" id="UP000245433">
    <property type="component" value="Unassembled WGS sequence"/>
</dbReference>
<dbReference type="GO" id="GO:0005886">
    <property type="term" value="C:plasma membrane"/>
    <property type="evidence" value="ECO:0007669"/>
    <property type="project" value="UniProtKB-SubCell"/>
</dbReference>
<organism evidence="11 12">
    <name type="scientific">Convivina intestini</name>
    <dbReference type="NCBI Taxonomy" id="1505726"/>
    <lineage>
        <taxon>Bacteria</taxon>
        <taxon>Bacillati</taxon>
        <taxon>Bacillota</taxon>
        <taxon>Bacilli</taxon>
        <taxon>Lactobacillales</taxon>
        <taxon>Lactobacillaceae</taxon>
        <taxon>Convivina</taxon>
    </lineage>
</organism>
<evidence type="ECO:0000256" key="1">
    <source>
        <dbReference type="ARBA" id="ARBA00022475"/>
    </source>
</evidence>
<keyword evidence="6 10" id="KW-0443">Lipid metabolism</keyword>
<evidence type="ECO:0000313" key="11">
    <source>
        <dbReference type="EMBL" id="PVY86453.1"/>
    </source>
</evidence>
<evidence type="ECO:0000256" key="2">
    <source>
        <dbReference type="ARBA" id="ARBA00022516"/>
    </source>
</evidence>
<keyword evidence="7 10" id="KW-0472">Membrane</keyword>
<keyword evidence="11" id="KW-0012">Acyltransferase</keyword>
<keyword evidence="8 10" id="KW-0594">Phospholipid biosynthesis</keyword>
<feature type="transmembrane region" description="Helical" evidence="10">
    <location>
        <begin position="112"/>
        <end position="134"/>
    </location>
</feature>
<dbReference type="InterPro" id="IPR003811">
    <property type="entry name" value="G3P_acylTferase_PlsY"/>
</dbReference>
<evidence type="ECO:0000256" key="3">
    <source>
        <dbReference type="ARBA" id="ARBA00022679"/>
    </source>
</evidence>
<evidence type="ECO:0000256" key="4">
    <source>
        <dbReference type="ARBA" id="ARBA00022692"/>
    </source>
</evidence>
<dbReference type="RefSeq" id="WP_089937854.1">
    <property type="nucleotide sequence ID" value="NZ_CAKOEX010000001.1"/>
</dbReference>
<comment type="similarity">
    <text evidence="10">Belongs to the PlsY family.</text>
</comment>
<dbReference type="Pfam" id="PF02660">
    <property type="entry name" value="G3P_acyltransf"/>
    <property type="match status" value="1"/>
</dbReference>
<comment type="subunit">
    <text evidence="10">Probably interacts with PlsX.</text>
</comment>
<keyword evidence="4 10" id="KW-0812">Transmembrane</keyword>
<keyword evidence="2 10" id="KW-0444">Lipid biosynthesis</keyword>
<comment type="function">
    <text evidence="10">Catalyzes the transfer of an acyl group from acyl-phosphate (acyl-PO(4)) to glycerol-3-phosphate (G3P) to form lysophosphatidic acid (LPA). This enzyme utilizes acyl-phosphate as fatty acyl donor, but not acyl-CoA or acyl-ACP.</text>
</comment>
<evidence type="ECO:0000256" key="10">
    <source>
        <dbReference type="HAMAP-Rule" id="MF_01043"/>
    </source>
</evidence>
<evidence type="ECO:0000256" key="9">
    <source>
        <dbReference type="ARBA" id="ARBA00023264"/>
    </source>
</evidence>
<protein>
    <recommendedName>
        <fullName evidence="10">Glycerol-3-phosphate acyltransferase</fullName>
    </recommendedName>
    <alternativeName>
        <fullName evidence="10">Acyl-PO4 G3P acyltransferase</fullName>
    </alternativeName>
    <alternativeName>
        <fullName evidence="10">Acyl-phosphate--glycerol-3-phosphate acyltransferase</fullName>
    </alternativeName>
    <alternativeName>
        <fullName evidence="10">G3P acyltransferase</fullName>
        <shortName evidence="10">GPAT</shortName>
        <ecNumber evidence="10">2.3.1.275</ecNumber>
    </alternativeName>
    <alternativeName>
        <fullName evidence="10">Lysophosphatidic acid synthase</fullName>
        <shortName evidence="10">LPA synthase</shortName>
    </alternativeName>
</protein>
<comment type="subcellular location">
    <subcellularLocation>
        <location evidence="10">Cell membrane</location>
        <topology evidence="10">Multi-pass membrane protein</topology>
    </subcellularLocation>
</comment>
<dbReference type="PANTHER" id="PTHR30309:SF0">
    <property type="entry name" value="GLYCEROL-3-PHOSPHATE ACYLTRANSFERASE-RELATED"/>
    <property type="match status" value="1"/>
</dbReference>
<feature type="transmembrane region" description="Helical" evidence="10">
    <location>
        <begin position="154"/>
        <end position="175"/>
    </location>
</feature>
<dbReference type="GO" id="GO:0008654">
    <property type="term" value="P:phospholipid biosynthetic process"/>
    <property type="evidence" value="ECO:0007669"/>
    <property type="project" value="UniProtKB-UniRule"/>
</dbReference>
<accession>A0A2U1DFI9</accession>
<comment type="caution">
    <text evidence="11">The sequence shown here is derived from an EMBL/GenBank/DDBJ whole genome shotgun (WGS) entry which is preliminary data.</text>
</comment>
<evidence type="ECO:0000256" key="7">
    <source>
        <dbReference type="ARBA" id="ARBA00023136"/>
    </source>
</evidence>
<keyword evidence="12" id="KW-1185">Reference proteome</keyword>
<name>A0A2U1DFI9_9LACO</name>
<dbReference type="EMBL" id="QEKT01000001">
    <property type="protein sequence ID" value="PVY86453.1"/>
    <property type="molecule type" value="Genomic_DNA"/>
</dbReference>
<dbReference type="SMART" id="SM01207">
    <property type="entry name" value="G3P_acyltransf"/>
    <property type="match status" value="1"/>
</dbReference>
<reference evidence="11 12" key="1">
    <citation type="submission" date="2018-04" db="EMBL/GenBank/DDBJ databases">
        <title>Genomic Encyclopedia of Type Strains, Phase IV (KMG-IV): sequencing the most valuable type-strain genomes for metagenomic binning, comparative biology and taxonomic classification.</title>
        <authorList>
            <person name="Goeker M."/>
        </authorList>
    </citation>
    <scope>NUCLEOTIDE SEQUENCE [LARGE SCALE GENOMIC DNA]</scope>
    <source>
        <strain evidence="11 12">DSM 28795</strain>
    </source>
</reference>
<evidence type="ECO:0000313" key="12">
    <source>
        <dbReference type="Proteomes" id="UP000245433"/>
    </source>
</evidence>
<keyword evidence="9 10" id="KW-1208">Phospholipid metabolism</keyword>
<comment type="pathway">
    <text evidence="10">Lipid metabolism; phospholipid metabolism.</text>
</comment>
<feature type="transmembrane region" description="Helical" evidence="10">
    <location>
        <begin position="6"/>
        <end position="24"/>
    </location>
</feature>
<keyword evidence="1 10" id="KW-1003">Cell membrane</keyword>
<dbReference type="UniPathway" id="UPA00085"/>
<gene>
    <name evidence="10" type="primary">plsY</name>
    <name evidence="11" type="ORF">C7384_101372</name>
</gene>